<accession>A0A0G1ZXS1</accession>
<sequence length="288" mass="33200">MAYKKTVLIIPPNDAESVMIRKLADKLKLPVIESKQLHGASLDRGHDYVDAVKEGGYARVIVVEMPGPKTETEIRKMGIKLEIVDHHHYTGLSRAHDEKGRLLASSLEQFLLKFKITDRQLKAWGFVPRLVRGIGIQDRGYIWALQDEGYSKKEIQEVMAFHDSLIAHLHNPKTEAHKERFAKAAWDRRTKWREFWVVTTRADVQLRPRLSRLVAHKIGTPTPMIIVEHGRGLIYVQESPYALHLFERFGGFTFGLDRNWGHKNEPEKKNVTLRDVKQAIDIVHRKNG</sequence>
<evidence type="ECO:0000313" key="2">
    <source>
        <dbReference type="Proteomes" id="UP000034054"/>
    </source>
</evidence>
<dbReference type="EMBL" id="LCRH01000007">
    <property type="protein sequence ID" value="KKW33212.1"/>
    <property type="molecule type" value="Genomic_DNA"/>
</dbReference>
<protein>
    <submittedName>
        <fullName evidence="1">Uncharacterized protein</fullName>
    </submittedName>
</protein>
<gene>
    <name evidence="1" type="ORF">UY76_C0007G0008</name>
</gene>
<dbReference type="Proteomes" id="UP000034054">
    <property type="component" value="Unassembled WGS sequence"/>
</dbReference>
<comment type="caution">
    <text evidence="1">The sequence shown here is derived from an EMBL/GenBank/DDBJ whole genome shotgun (WGS) entry which is preliminary data.</text>
</comment>
<evidence type="ECO:0000313" key="1">
    <source>
        <dbReference type="EMBL" id="KKW33212.1"/>
    </source>
</evidence>
<dbReference type="AlphaFoldDB" id="A0A0G1ZXS1"/>
<organism evidence="1 2">
    <name type="scientific">Candidatus Uhrbacteria bacterium GW2011_GWA2_52_8d</name>
    <dbReference type="NCBI Taxonomy" id="1618979"/>
    <lineage>
        <taxon>Bacteria</taxon>
        <taxon>Candidatus Uhriibacteriota</taxon>
    </lineage>
</organism>
<reference evidence="1 2" key="1">
    <citation type="journal article" date="2015" name="Nature">
        <title>rRNA introns, odd ribosomes, and small enigmatic genomes across a large radiation of phyla.</title>
        <authorList>
            <person name="Brown C.T."/>
            <person name="Hug L.A."/>
            <person name="Thomas B.C."/>
            <person name="Sharon I."/>
            <person name="Castelle C.J."/>
            <person name="Singh A."/>
            <person name="Wilkins M.J."/>
            <person name="Williams K.H."/>
            <person name="Banfield J.F."/>
        </authorList>
    </citation>
    <scope>NUCLEOTIDE SEQUENCE [LARGE SCALE GENOMIC DNA]</scope>
</reference>
<proteinExistence type="predicted"/>
<name>A0A0G1ZXS1_9BACT</name>